<keyword evidence="4" id="KW-1185">Reference proteome</keyword>
<dbReference type="EMBL" id="PGOL01008246">
    <property type="protein sequence ID" value="PKI31890.1"/>
    <property type="molecule type" value="Genomic_DNA"/>
</dbReference>
<keyword evidence="2" id="KW-0732">Signal</keyword>
<feature type="chain" id="PRO_5014177828" evidence="2">
    <location>
        <begin position="20"/>
        <end position="119"/>
    </location>
</feature>
<protein>
    <submittedName>
        <fullName evidence="3">Uncharacterized protein</fullName>
    </submittedName>
</protein>
<evidence type="ECO:0000256" key="1">
    <source>
        <dbReference type="SAM" id="MobiDB-lite"/>
    </source>
</evidence>
<accession>A0A2I0HK89</accession>
<feature type="region of interest" description="Disordered" evidence="1">
    <location>
        <begin position="28"/>
        <end position="103"/>
    </location>
</feature>
<evidence type="ECO:0000313" key="4">
    <source>
        <dbReference type="Proteomes" id="UP000233551"/>
    </source>
</evidence>
<reference evidence="3 4" key="1">
    <citation type="submission" date="2017-11" db="EMBL/GenBank/DDBJ databases">
        <title>De-novo sequencing of pomegranate (Punica granatum L.) genome.</title>
        <authorList>
            <person name="Akparov Z."/>
            <person name="Amiraslanov A."/>
            <person name="Hajiyeva S."/>
            <person name="Abbasov M."/>
            <person name="Kaur K."/>
            <person name="Hamwieh A."/>
            <person name="Solovyev V."/>
            <person name="Salamov A."/>
            <person name="Braich B."/>
            <person name="Kosarev P."/>
            <person name="Mahmoud A."/>
            <person name="Hajiyev E."/>
            <person name="Babayeva S."/>
            <person name="Izzatullayeva V."/>
            <person name="Mammadov A."/>
            <person name="Mammadov A."/>
            <person name="Sharifova S."/>
            <person name="Ojaghi J."/>
            <person name="Eynullazada K."/>
            <person name="Bayramov B."/>
            <person name="Abdulazimova A."/>
            <person name="Shahmuradov I."/>
        </authorList>
    </citation>
    <scope>NUCLEOTIDE SEQUENCE [LARGE SCALE GENOMIC DNA]</scope>
    <source>
        <strain evidence="4">cv. AG2017</strain>
        <tissue evidence="3">Leaf</tissue>
    </source>
</reference>
<feature type="compositionally biased region" description="Basic and acidic residues" evidence="1">
    <location>
        <begin position="34"/>
        <end position="48"/>
    </location>
</feature>
<feature type="compositionally biased region" description="Gly residues" evidence="1">
    <location>
        <begin position="50"/>
        <end position="63"/>
    </location>
</feature>
<organism evidence="3 4">
    <name type="scientific">Punica granatum</name>
    <name type="common">Pomegranate</name>
    <dbReference type="NCBI Taxonomy" id="22663"/>
    <lineage>
        <taxon>Eukaryota</taxon>
        <taxon>Viridiplantae</taxon>
        <taxon>Streptophyta</taxon>
        <taxon>Embryophyta</taxon>
        <taxon>Tracheophyta</taxon>
        <taxon>Spermatophyta</taxon>
        <taxon>Magnoliopsida</taxon>
        <taxon>eudicotyledons</taxon>
        <taxon>Gunneridae</taxon>
        <taxon>Pentapetalae</taxon>
        <taxon>rosids</taxon>
        <taxon>malvids</taxon>
        <taxon>Myrtales</taxon>
        <taxon>Lythraceae</taxon>
        <taxon>Punica</taxon>
    </lineage>
</organism>
<dbReference type="AlphaFoldDB" id="A0A2I0HK89"/>
<evidence type="ECO:0000313" key="3">
    <source>
        <dbReference type="EMBL" id="PKI31890.1"/>
    </source>
</evidence>
<name>A0A2I0HK89_PUNGR</name>
<sequence length="119" mass="12719">MVVLVVLVMVVLVIGRVGGTVELQIARGRRRRERGADAEEKGGWRLEAEGIGGAGPVTGGGEGPESAEGDGVGAKATAGRENWGRKRRCSQPYKSQLKGTPRKCPWVSFDLSSSITYHR</sequence>
<proteinExistence type="predicted"/>
<gene>
    <name evidence="3" type="ORF">CRG98_047722</name>
</gene>
<evidence type="ECO:0000256" key="2">
    <source>
        <dbReference type="SAM" id="SignalP"/>
    </source>
</evidence>
<dbReference type="Proteomes" id="UP000233551">
    <property type="component" value="Unassembled WGS sequence"/>
</dbReference>
<feature type="signal peptide" evidence="2">
    <location>
        <begin position="1"/>
        <end position="19"/>
    </location>
</feature>
<comment type="caution">
    <text evidence="3">The sequence shown here is derived from an EMBL/GenBank/DDBJ whole genome shotgun (WGS) entry which is preliminary data.</text>
</comment>